<dbReference type="PANTHER" id="PTHR24422">
    <property type="entry name" value="CHEMOTAXIS PROTEIN METHYLTRANSFERASE"/>
    <property type="match status" value="1"/>
</dbReference>
<dbReference type="Pfam" id="PF08448">
    <property type="entry name" value="PAS_4"/>
    <property type="match status" value="1"/>
</dbReference>
<protein>
    <submittedName>
        <fullName evidence="3">PAS domain-containing protein</fullName>
    </submittedName>
</protein>
<dbReference type="CDD" id="cd00130">
    <property type="entry name" value="PAS"/>
    <property type="match status" value="1"/>
</dbReference>
<dbReference type="InterPro" id="IPR000014">
    <property type="entry name" value="PAS"/>
</dbReference>
<evidence type="ECO:0000313" key="3">
    <source>
        <dbReference type="EMBL" id="MFD1002178.1"/>
    </source>
</evidence>
<feature type="domain" description="PAC" evidence="2">
    <location>
        <begin position="358"/>
        <end position="412"/>
    </location>
</feature>
<dbReference type="RefSeq" id="WP_377583032.1">
    <property type="nucleotide sequence ID" value="NZ_JBHTKA010000008.1"/>
</dbReference>
<dbReference type="Pfam" id="PF08447">
    <property type="entry name" value="PAS_3"/>
    <property type="match status" value="1"/>
</dbReference>
<dbReference type="InterPro" id="IPR035965">
    <property type="entry name" value="PAS-like_dom_sf"/>
</dbReference>
<dbReference type="InterPro" id="IPR050903">
    <property type="entry name" value="Bact_Chemotaxis_MeTrfase"/>
</dbReference>
<keyword evidence="4" id="KW-1185">Reference proteome</keyword>
<dbReference type="InterPro" id="IPR029016">
    <property type="entry name" value="GAF-like_dom_sf"/>
</dbReference>
<dbReference type="InterPro" id="IPR001610">
    <property type="entry name" value="PAC"/>
</dbReference>
<dbReference type="InterPro" id="IPR003018">
    <property type="entry name" value="GAF"/>
</dbReference>
<sequence length="531" mass="59797">MKLLFQQKALKEVRSGLERQLEQAKKASAFIKEIEKGNLAIDVSEELLDSELGASLTSIKNHLAKLSQEEHERNWLNVGLAKFADILRNKESLDLQKLSDDILSNLIKYVEANQGALFVLEGEGDDAYLDMIACYAYDRKKYVSNKVNLGEGLVGQCVLERETIYMTQTPAGYVKITSGLGQAAPKSILISPLLINEKVFGVLELASFHEFPAHKIDFIRKLSENIAASIKHVKESERILSLLSASQQQAEEMRAQEEEMRQNMEELQATQEEMQRKSDALNKASAEMMSILNGINATMATIEFTPDGHILHANSIFLRTMNYRLEEITGMHHRRFVPNDILHSNEYKTFWNRLAAGESIKGVFKRLSQDGQIKWLNAIYNPILDAAGNVIKIVKFATDITHEQEMMAESKGVIEGINATMAIIEFTPHGTVLTANENFLRTMEYRLEDIAGHHHHKFVPEDIRVQDDYRTFWRDLAAGKATKGVFRRLTASGKTVWLNAIYNPILNANGEVVKVTKFATEVVKATEMAAA</sequence>
<evidence type="ECO:0000256" key="1">
    <source>
        <dbReference type="SAM" id="Coils"/>
    </source>
</evidence>
<evidence type="ECO:0000259" key="2">
    <source>
        <dbReference type="PROSITE" id="PS50113"/>
    </source>
</evidence>
<name>A0ABW3KA17_9BACT</name>
<dbReference type="SUPFAM" id="SSF55781">
    <property type="entry name" value="GAF domain-like"/>
    <property type="match status" value="1"/>
</dbReference>
<keyword evidence="1" id="KW-0175">Coiled coil</keyword>
<dbReference type="Proteomes" id="UP001597112">
    <property type="component" value="Unassembled WGS sequence"/>
</dbReference>
<dbReference type="SUPFAM" id="SSF55785">
    <property type="entry name" value="PYP-like sensor domain (PAS domain)"/>
    <property type="match status" value="2"/>
</dbReference>
<reference evidence="4" key="1">
    <citation type="journal article" date="2019" name="Int. J. Syst. Evol. Microbiol.">
        <title>The Global Catalogue of Microorganisms (GCM) 10K type strain sequencing project: providing services to taxonomists for standard genome sequencing and annotation.</title>
        <authorList>
            <consortium name="The Broad Institute Genomics Platform"/>
            <consortium name="The Broad Institute Genome Sequencing Center for Infectious Disease"/>
            <person name="Wu L."/>
            <person name="Ma J."/>
        </authorList>
    </citation>
    <scope>NUCLEOTIDE SEQUENCE [LARGE SCALE GENOMIC DNA]</scope>
    <source>
        <strain evidence="4">CCUG 58938</strain>
    </source>
</reference>
<dbReference type="SMART" id="SM00086">
    <property type="entry name" value="PAC"/>
    <property type="match status" value="2"/>
</dbReference>
<gene>
    <name evidence="3" type="ORF">ACFQ21_22830</name>
</gene>
<dbReference type="InterPro" id="IPR000700">
    <property type="entry name" value="PAS-assoc_C"/>
</dbReference>
<dbReference type="PROSITE" id="PS50113">
    <property type="entry name" value="PAC"/>
    <property type="match status" value="1"/>
</dbReference>
<dbReference type="NCBIfam" id="TIGR00229">
    <property type="entry name" value="sensory_box"/>
    <property type="match status" value="2"/>
</dbReference>
<dbReference type="EMBL" id="JBHTKA010000008">
    <property type="protein sequence ID" value="MFD1002178.1"/>
    <property type="molecule type" value="Genomic_DNA"/>
</dbReference>
<accession>A0ABW3KA17</accession>
<dbReference type="InterPro" id="IPR013656">
    <property type="entry name" value="PAS_4"/>
</dbReference>
<evidence type="ECO:0000313" key="4">
    <source>
        <dbReference type="Proteomes" id="UP001597112"/>
    </source>
</evidence>
<dbReference type="PANTHER" id="PTHR24422:SF10">
    <property type="entry name" value="CHEMOTAXIS PROTEIN METHYLTRANSFERASE 2"/>
    <property type="match status" value="1"/>
</dbReference>
<comment type="caution">
    <text evidence="3">The sequence shown here is derived from an EMBL/GenBank/DDBJ whole genome shotgun (WGS) entry which is preliminary data.</text>
</comment>
<feature type="coiled-coil region" evidence="1">
    <location>
        <begin position="243"/>
        <end position="287"/>
    </location>
</feature>
<dbReference type="Gene3D" id="3.30.450.20">
    <property type="entry name" value="PAS domain"/>
    <property type="match status" value="2"/>
</dbReference>
<dbReference type="SMART" id="SM00091">
    <property type="entry name" value="PAS"/>
    <property type="match status" value="2"/>
</dbReference>
<organism evidence="3 4">
    <name type="scientific">Ohtaekwangia kribbensis</name>
    <dbReference type="NCBI Taxonomy" id="688913"/>
    <lineage>
        <taxon>Bacteria</taxon>
        <taxon>Pseudomonadati</taxon>
        <taxon>Bacteroidota</taxon>
        <taxon>Cytophagia</taxon>
        <taxon>Cytophagales</taxon>
        <taxon>Fulvivirgaceae</taxon>
        <taxon>Ohtaekwangia</taxon>
    </lineage>
</organism>
<dbReference type="InterPro" id="IPR013655">
    <property type="entry name" value="PAS_fold_3"/>
</dbReference>
<dbReference type="Pfam" id="PF13185">
    <property type="entry name" value="GAF_2"/>
    <property type="match status" value="1"/>
</dbReference>
<proteinExistence type="predicted"/>
<dbReference type="Gene3D" id="3.30.450.40">
    <property type="match status" value="1"/>
</dbReference>